<evidence type="ECO:0000313" key="1">
    <source>
        <dbReference type="EMBL" id="QHT32211.1"/>
    </source>
</evidence>
<dbReference type="SUPFAM" id="SSF110849">
    <property type="entry name" value="ParB/Sulfiredoxin"/>
    <property type="match status" value="1"/>
</dbReference>
<sequence length="144" mass="17587">MEIEYFSDNNYKYSTALMFSYIKLRKPEKNKININSLDFNLNYNCWENNVKPLDVMNDIKNVKYKEEVKRIKNAEIKYPIIVDLNYNIIDGMHRYVRHILEKKEKINVYIFNKNIMKKFILCKKNEPIIYTLHDIIELYHKNII</sequence>
<proteinExistence type="predicted"/>
<accession>A0A6C0EU50</accession>
<protein>
    <submittedName>
        <fullName evidence="1">Uncharacterized protein</fullName>
    </submittedName>
</protein>
<dbReference type="InterPro" id="IPR036086">
    <property type="entry name" value="ParB/Sulfiredoxin_sf"/>
</dbReference>
<dbReference type="EMBL" id="MN738932">
    <property type="protein sequence ID" value="QHT32211.1"/>
    <property type="molecule type" value="Genomic_DNA"/>
</dbReference>
<name>A0A6C0EU50_9ZZZZ</name>
<reference evidence="1" key="1">
    <citation type="journal article" date="2020" name="Nature">
        <title>Giant virus diversity and host interactions through global metagenomics.</title>
        <authorList>
            <person name="Schulz F."/>
            <person name="Roux S."/>
            <person name="Paez-Espino D."/>
            <person name="Jungbluth S."/>
            <person name="Walsh D.A."/>
            <person name="Denef V.J."/>
            <person name="McMahon K.D."/>
            <person name="Konstantinidis K.T."/>
            <person name="Eloe-Fadrosh E.A."/>
            <person name="Kyrpides N.C."/>
            <person name="Woyke T."/>
        </authorList>
    </citation>
    <scope>NUCLEOTIDE SEQUENCE</scope>
    <source>
        <strain evidence="1">GVMAG-M-3300009159-65</strain>
    </source>
</reference>
<organism evidence="1">
    <name type="scientific">viral metagenome</name>
    <dbReference type="NCBI Taxonomy" id="1070528"/>
    <lineage>
        <taxon>unclassified sequences</taxon>
        <taxon>metagenomes</taxon>
        <taxon>organismal metagenomes</taxon>
    </lineage>
</organism>
<dbReference type="AlphaFoldDB" id="A0A6C0EU50"/>
<dbReference type="Gene3D" id="3.90.1530.10">
    <property type="entry name" value="Conserved hypothetical protein from pyrococcus furiosus pfu- 392566-001, ParB domain"/>
    <property type="match status" value="1"/>
</dbReference>